<reference evidence="3" key="1">
    <citation type="submission" date="2018-02" db="EMBL/GenBank/DDBJ databases">
        <title>Genome sequencing of Solimonas sp. HR-BB.</title>
        <authorList>
            <person name="Lee Y."/>
            <person name="Jeon C.O."/>
        </authorList>
    </citation>
    <scope>NUCLEOTIDE SEQUENCE [LARGE SCALE GENOMIC DNA]</scope>
    <source>
        <strain evidence="3">HR-U</strain>
    </source>
</reference>
<sequence>MEIEEILGRIDPMPQSSQQKLIQELALITVPKGHLLMSADRLADQVYFIRKGVVRAYVLHQEREVTFWFGQDGDIAMSMNSFTIRKAAFEFLEALESTEVYAISIETLQDLYQQDIHLANWGRKFAESELRLAEERFTARQFKTARERYEDFLNNYPGLLQRVQLGYIASYLGISQVSLSRIRMKP</sequence>
<dbReference type="Pfam" id="PF00027">
    <property type="entry name" value="cNMP_binding"/>
    <property type="match status" value="1"/>
</dbReference>
<dbReference type="InterPro" id="IPR018490">
    <property type="entry name" value="cNMP-bd_dom_sf"/>
</dbReference>
<dbReference type="InterPro" id="IPR000595">
    <property type="entry name" value="cNMP-bd_dom"/>
</dbReference>
<dbReference type="CDD" id="cd00038">
    <property type="entry name" value="CAP_ED"/>
    <property type="match status" value="1"/>
</dbReference>
<dbReference type="OrthoDB" id="680421at2"/>
<dbReference type="AlphaFoldDB" id="A0A2S7IJQ5"/>
<organism evidence="2 3">
    <name type="scientific">Siphonobacter curvatus</name>
    <dbReference type="NCBI Taxonomy" id="2094562"/>
    <lineage>
        <taxon>Bacteria</taxon>
        <taxon>Pseudomonadati</taxon>
        <taxon>Bacteroidota</taxon>
        <taxon>Cytophagia</taxon>
        <taxon>Cytophagales</taxon>
        <taxon>Cytophagaceae</taxon>
        <taxon>Siphonobacter</taxon>
    </lineage>
</organism>
<gene>
    <name evidence="2" type="ORF">C5O19_16465</name>
</gene>
<dbReference type="Gene3D" id="2.60.120.10">
    <property type="entry name" value="Jelly Rolls"/>
    <property type="match status" value="1"/>
</dbReference>
<protein>
    <submittedName>
        <fullName evidence="2">Crp/Fnr family transcriptional regulator</fullName>
    </submittedName>
</protein>
<evidence type="ECO:0000259" key="1">
    <source>
        <dbReference type="Pfam" id="PF00027"/>
    </source>
</evidence>
<comment type="caution">
    <text evidence="2">The sequence shown here is derived from an EMBL/GenBank/DDBJ whole genome shotgun (WGS) entry which is preliminary data.</text>
</comment>
<keyword evidence="3" id="KW-1185">Reference proteome</keyword>
<dbReference type="Proteomes" id="UP000239590">
    <property type="component" value="Unassembled WGS sequence"/>
</dbReference>
<dbReference type="GO" id="GO:0005829">
    <property type="term" value="C:cytosol"/>
    <property type="evidence" value="ECO:0007669"/>
    <property type="project" value="TreeGrafter"/>
</dbReference>
<dbReference type="InterPro" id="IPR014710">
    <property type="entry name" value="RmlC-like_jellyroll"/>
</dbReference>
<accession>A0A2S7IJQ5</accession>
<evidence type="ECO:0000313" key="3">
    <source>
        <dbReference type="Proteomes" id="UP000239590"/>
    </source>
</evidence>
<dbReference type="PANTHER" id="PTHR24567">
    <property type="entry name" value="CRP FAMILY TRANSCRIPTIONAL REGULATORY PROTEIN"/>
    <property type="match status" value="1"/>
</dbReference>
<dbReference type="EMBL" id="PTRA01000002">
    <property type="protein sequence ID" value="PQA56927.1"/>
    <property type="molecule type" value="Genomic_DNA"/>
</dbReference>
<dbReference type="SUPFAM" id="SSF51206">
    <property type="entry name" value="cAMP-binding domain-like"/>
    <property type="match status" value="1"/>
</dbReference>
<feature type="domain" description="Cyclic nucleotide-binding" evidence="1">
    <location>
        <begin position="29"/>
        <end position="115"/>
    </location>
</feature>
<evidence type="ECO:0000313" key="2">
    <source>
        <dbReference type="EMBL" id="PQA56927.1"/>
    </source>
</evidence>
<dbReference type="InterPro" id="IPR050397">
    <property type="entry name" value="Env_Response_Regulators"/>
</dbReference>
<proteinExistence type="predicted"/>
<dbReference type="GO" id="GO:0003700">
    <property type="term" value="F:DNA-binding transcription factor activity"/>
    <property type="evidence" value="ECO:0007669"/>
    <property type="project" value="TreeGrafter"/>
</dbReference>
<dbReference type="PANTHER" id="PTHR24567:SF76">
    <property type="entry name" value="CYCLIC NUCLEOTIDE-BINDING DOMAIN PROTEIN"/>
    <property type="match status" value="1"/>
</dbReference>
<name>A0A2S7IJQ5_9BACT</name>